<evidence type="ECO:0000256" key="1">
    <source>
        <dbReference type="SAM" id="MobiDB-lite"/>
    </source>
</evidence>
<evidence type="ECO:0000313" key="3">
    <source>
        <dbReference type="EMBL" id="KAK2654831.1"/>
    </source>
</evidence>
<protein>
    <recommendedName>
        <fullName evidence="5">Late embryogenesis abundant protein LEA-2 subgroup domain-containing protein</fullName>
    </recommendedName>
</protein>
<dbReference type="PANTHER" id="PTHR48436">
    <property type="entry name" value="2, PUTATIVE-RELATED"/>
    <property type="match status" value="1"/>
</dbReference>
<gene>
    <name evidence="3" type="ORF">Ddye_014687</name>
</gene>
<dbReference type="InterPro" id="IPR055276">
    <property type="entry name" value="NHL41-like"/>
</dbReference>
<reference evidence="3" key="1">
    <citation type="journal article" date="2023" name="Plant J.">
        <title>Genome sequences and population genomics provide insights into the demographic history, inbreeding, and mutation load of two 'living fossil' tree species of Dipteronia.</title>
        <authorList>
            <person name="Feng Y."/>
            <person name="Comes H.P."/>
            <person name="Chen J."/>
            <person name="Zhu S."/>
            <person name="Lu R."/>
            <person name="Zhang X."/>
            <person name="Li P."/>
            <person name="Qiu J."/>
            <person name="Olsen K.M."/>
            <person name="Qiu Y."/>
        </authorList>
    </citation>
    <scope>NUCLEOTIDE SEQUENCE</scope>
    <source>
        <strain evidence="3">KIB01</strain>
    </source>
</reference>
<evidence type="ECO:0008006" key="5">
    <source>
        <dbReference type="Google" id="ProtNLM"/>
    </source>
</evidence>
<dbReference type="Proteomes" id="UP001280121">
    <property type="component" value="Unassembled WGS sequence"/>
</dbReference>
<keyword evidence="2" id="KW-1133">Transmembrane helix</keyword>
<feature type="transmembrane region" description="Helical" evidence="2">
    <location>
        <begin position="119"/>
        <end position="140"/>
    </location>
</feature>
<organism evidence="3 4">
    <name type="scientific">Dipteronia dyeriana</name>
    <dbReference type="NCBI Taxonomy" id="168575"/>
    <lineage>
        <taxon>Eukaryota</taxon>
        <taxon>Viridiplantae</taxon>
        <taxon>Streptophyta</taxon>
        <taxon>Embryophyta</taxon>
        <taxon>Tracheophyta</taxon>
        <taxon>Spermatophyta</taxon>
        <taxon>Magnoliopsida</taxon>
        <taxon>eudicotyledons</taxon>
        <taxon>Gunneridae</taxon>
        <taxon>Pentapetalae</taxon>
        <taxon>rosids</taxon>
        <taxon>malvids</taxon>
        <taxon>Sapindales</taxon>
        <taxon>Sapindaceae</taxon>
        <taxon>Hippocastanoideae</taxon>
        <taxon>Acereae</taxon>
        <taxon>Dipteronia</taxon>
    </lineage>
</organism>
<keyword evidence="4" id="KW-1185">Reference proteome</keyword>
<proteinExistence type="predicted"/>
<name>A0AAD9X8T7_9ROSI</name>
<sequence length="306" mass="33481">MMVTSKSESDVTSLAPSSPSRSPKRPVYYVQSPSRDSHDGDKFSSMQPSPMESPSHPSMGRHSRNSSSSRFSGIFRSSSGRKGTGLKRNDKGWPECDVIVEEGKYDELEDKAFTRRFQALIGVLTFVLLFTVFCLIIWGASRPYKAEITVKSLLVNNFYVGEGSDSTGVPTKMLTVNGSLKISVYNPATLFGIHVSSTPVNLVYSEIVVATGQLKKYYQPRKSHRTVSVNLEGNKVPMYGAGSSLSVNSQTGGEVPLTLNFGIKSKGEVVGKLVKTTHKKQVSCPLKIDILGTKPIKFKKSSCTYM</sequence>
<comment type="caution">
    <text evidence="3">The sequence shown here is derived from an EMBL/GenBank/DDBJ whole genome shotgun (WGS) entry which is preliminary data.</text>
</comment>
<feature type="region of interest" description="Disordered" evidence="1">
    <location>
        <begin position="1"/>
        <end position="89"/>
    </location>
</feature>
<keyword evidence="2" id="KW-0472">Membrane</keyword>
<dbReference type="EMBL" id="JANJYI010000004">
    <property type="protein sequence ID" value="KAK2654831.1"/>
    <property type="molecule type" value="Genomic_DNA"/>
</dbReference>
<dbReference type="AlphaFoldDB" id="A0AAD9X8T7"/>
<accession>A0AAD9X8T7</accession>
<evidence type="ECO:0000313" key="4">
    <source>
        <dbReference type="Proteomes" id="UP001280121"/>
    </source>
</evidence>
<feature type="compositionally biased region" description="Polar residues" evidence="1">
    <location>
        <begin position="1"/>
        <end position="15"/>
    </location>
</feature>
<feature type="compositionally biased region" description="Low complexity" evidence="1">
    <location>
        <begin position="65"/>
        <end position="81"/>
    </location>
</feature>
<keyword evidence="2" id="KW-0812">Transmembrane</keyword>
<feature type="compositionally biased region" description="Low complexity" evidence="1">
    <location>
        <begin position="44"/>
        <end position="58"/>
    </location>
</feature>
<dbReference type="PANTHER" id="PTHR48436:SF1">
    <property type="entry name" value="2, PUTATIVE-RELATED"/>
    <property type="match status" value="1"/>
</dbReference>
<evidence type="ECO:0000256" key="2">
    <source>
        <dbReference type="SAM" id="Phobius"/>
    </source>
</evidence>